<proteinExistence type="predicted"/>
<dbReference type="InterPro" id="IPR043502">
    <property type="entry name" value="DNA/RNA_pol_sf"/>
</dbReference>
<comment type="caution">
    <text evidence="2">The sequence shown here is derived from an EMBL/GenBank/DDBJ whole genome shotgun (WGS) entry which is preliminary data.</text>
</comment>
<name>A0AAN8U763_SOLBU</name>
<gene>
    <name evidence="2" type="ORF">RDI58_005123</name>
</gene>
<evidence type="ECO:0000259" key="1">
    <source>
        <dbReference type="Pfam" id="PF07727"/>
    </source>
</evidence>
<sequence>MCSMFFYKGTYMMIFTWTFLGNFRVRENKVCRLTKSLYGLKQSPRQWNAKLSQTLLKLEFKQSEYDHSLFIKKTTKGMVLVFIYVDDMLISGSSLLLIEETKDQLKQAFKIKNFGELKYFLGIEFVRSKQCILTHQRKYALELISETSLSAAKPARTPIDTNSKLTTRRYDEETQMKKPDPLTDQGVNQLIVGKLLYLTMTRRHLLWGSNIKSIPIIA</sequence>
<dbReference type="AlphaFoldDB" id="A0AAN8U763"/>
<feature type="domain" description="Reverse transcriptase Ty1/copia-type" evidence="1">
    <location>
        <begin position="26"/>
        <end position="159"/>
    </location>
</feature>
<dbReference type="Proteomes" id="UP001371456">
    <property type="component" value="Unassembled WGS sequence"/>
</dbReference>
<dbReference type="SUPFAM" id="SSF56672">
    <property type="entry name" value="DNA/RNA polymerases"/>
    <property type="match status" value="1"/>
</dbReference>
<dbReference type="EMBL" id="JBANQN010000002">
    <property type="protein sequence ID" value="KAK6797421.1"/>
    <property type="molecule type" value="Genomic_DNA"/>
</dbReference>
<dbReference type="InterPro" id="IPR013103">
    <property type="entry name" value="RVT_2"/>
</dbReference>
<reference evidence="2 3" key="1">
    <citation type="submission" date="2024-02" db="EMBL/GenBank/DDBJ databases">
        <title>de novo genome assembly of Solanum bulbocastanum strain 11H21.</title>
        <authorList>
            <person name="Hosaka A.J."/>
        </authorList>
    </citation>
    <scope>NUCLEOTIDE SEQUENCE [LARGE SCALE GENOMIC DNA]</scope>
    <source>
        <tissue evidence="2">Young leaves</tissue>
    </source>
</reference>
<dbReference type="Pfam" id="PF07727">
    <property type="entry name" value="RVT_2"/>
    <property type="match status" value="1"/>
</dbReference>
<accession>A0AAN8U763</accession>
<keyword evidence="3" id="KW-1185">Reference proteome</keyword>
<evidence type="ECO:0000313" key="2">
    <source>
        <dbReference type="EMBL" id="KAK6797421.1"/>
    </source>
</evidence>
<organism evidence="2 3">
    <name type="scientific">Solanum bulbocastanum</name>
    <name type="common">Wild potato</name>
    <dbReference type="NCBI Taxonomy" id="147425"/>
    <lineage>
        <taxon>Eukaryota</taxon>
        <taxon>Viridiplantae</taxon>
        <taxon>Streptophyta</taxon>
        <taxon>Embryophyta</taxon>
        <taxon>Tracheophyta</taxon>
        <taxon>Spermatophyta</taxon>
        <taxon>Magnoliopsida</taxon>
        <taxon>eudicotyledons</taxon>
        <taxon>Gunneridae</taxon>
        <taxon>Pentapetalae</taxon>
        <taxon>asterids</taxon>
        <taxon>lamiids</taxon>
        <taxon>Solanales</taxon>
        <taxon>Solanaceae</taxon>
        <taxon>Solanoideae</taxon>
        <taxon>Solaneae</taxon>
        <taxon>Solanum</taxon>
    </lineage>
</organism>
<evidence type="ECO:0000313" key="3">
    <source>
        <dbReference type="Proteomes" id="UP001371456"/>
    </source>
</evidence>
<protein>
    <recommendedName>
        <fullName evidence="1">Reverse transcriptase Ty1/copia-type domain-containing protein</fullName>
    </recommendedName>
</protein>